<dbReference type="AlphaFoldDB" id="A0A9R0I9M9"/>
<dbReference type="PANTHER" id="PTHR47718">
    <property type="entry name" value="OS01G0519700 PROTEIN"/>
    <property type="match status" value="1"/>
</dbReference>
<dbReference type="Pfam" id="PF03101">
    <property type="entry name" value="FAR1"/>
    <property type="match status" value="1"/>
</dbReference>
<organism evidence="2 3">
    <name type="scientific">Spinacia oleracea</name>
    <name type="common">Spinach</name>
    <dbReference type="NCBI Taxonomy" id="3562"/>
    <lineage>
        <taxon>Eukaryota</taxon>
        <taxon>Viridiplantae</taxon>
        <taxon>Streptophyta</taxon>
        <taxon>Embryophyta</taxon>
        <taxon>Tracheophyta</taxon>
        <taxon>Spermatophyta</taxon>
        <taxon>Magnoliopsida</taxon>
        <taxon>eudicotyledons</taxon>
        <taxon>Gunneridae</taxon>
        <taxon>Pentapetalae</taxon>
        <taxon>Caryophyllales</taxon>
        <taxon>Chenopodiaceae</taxon>
        <taxon>Chenopodioideae</taxon>
        <taxon>Anserineae</taxon>
        <taxon>Spinacia</taxon>
    </lineage>
</organism>
<dbReference type="InterPro" id="IPR004330">
    <property type="entry name" value="FAR1_DNA_bnd_dom"/>
</dbReference>
<evidence type="ECO:0000259" key="1">
    <source>
        <dbReference type="Pfam" id="PF03101"/>
    </source>
</evidence>
<dbReference type="OrthoDB" id="1927586at2759"/>
<dbReference type="Proteomes" id="UP000813463">
    <property type="component" value="Chromosome 6"/>
</dbReference>
<keyword evidence="2" id="KW-1185">Reference proteome</keyword>
<reference evidence="2" key="1">
    <citation type="journal article" date="2021" name="Nat. Commun.">
        <title>Genomic analyses provide insights into spinach domestication and the genetic basis of agronomic traits.</title>
        <authorList>
            <person name="Cai X."/>
            <person name="Sun X."/>
            <person name="Xu C."/>
            <person name="Sun H."/>
            <person name="Wang X."/>
            <person name="Ge C."/>
            <person name="Zhang Z."/>
            <person name="Wang Q."/>
            <person name="Fei Z."/>
            <person name="Jiao C."/>
            <person name="Wang Q."/>
        </authorList>
    </citation>
    <scope>NUCLEOTIDE SEQUENCE [LARGE SCALE GENOMIC DNA]</scope>
    <source>
        <strain evidence="2">cv. Varoflay</strain>
    </source>
</reference>
<sequence>MNSCRTGLWIMRRFVCSNASFKDVKKETLRKYERFELRTGCTAFIQFSITKDGVWTVVRHNMTQNHHMIPADKRYLLRSQRDITEEQLKYLSAMKASGCRVPDLLRAMRKEVGGSPNLGFITADAYNALAAEKAMKLDGKDYNQLNRYFAQRQSSEKDFYYNFELDEHGYLISLF</sequence>
<proteinExistence type="predicted"/>
<name>A0A9R0I9M9_SPIOL</name>
<dbReference type="RefSeq" id="XP_021845161.1">
    <property type="nucleotide sequence ID" value="XM_021989469.1"/>
</dbReference>
<protein>
    <submittedName>
        <fullName evidence="3">Protein FAR1-RELATED SEQUENCE 5-like</fullName>
    </submittedName>
</protein>
<dbReference type="PANTHER" id="PTHR47718:SF17">
    <property type="entry name" value="PROTEIN FAR1-RELATED SEQUENCE 5-LIKE"/>
    <property type="match status" value="1"/>
</dbReference>
<dbReference type="KEGG" id="soe:110785030"/>
<dbReference type="GeneID" id="110785030"/>
<accession>A0A9R0I9M9</accession>
<evidence type="ECO:0000313" key="2">
    <source>
        <dbReference type="Proteomes" id="UP000813463"/>
    </source>
</evidence>
<reference evidence="3" key="2">
    <citation type="submission" date="2025-08" db="UniProtKB">
        <authorList>
            <consortium name="RefSeq"/>
        </authorList>
    </citation>
    <scope>IDENTIFICATION</scope>
    <source>
        <tissue evidence="3">Leaf</tissue>
    </source>
</reference>
<gene>
    <name evidence="3" type="primary">LOC110785030</name>
</gene>
<feature type="domain" description="FAR1" evidence="1">
    <location>
        <begin position="5"/>
        <end position="69"/>
    </location>
</feature>
<evidence type="ECO:0000313" key="3">
    <source>
        <dbReference type="RefSeq" id="XP_021845161.1"/>
    </source>
</evidence>